<dbReference type="FunFam" id="2.40.30.170:FF:000010">
    <property type="entry name" value="Efflux RND transporter periplasmic adaptor subunit"/>
    <property type="match status" value="1"/>
</dbReference>
<dbReference type="Proteomes" id="UP000234881">
    <property type="component" value="Unassembled WGS sequence"/>
</dbReference>
<dbReference type="EMBL" id="PKUQ01000042">
    <property type="protein sequence ID" value="PLW75770.1"/>
    <property type="molecule type" value="Genomic_DNA"/>
</dbReference>
<feature type="region of interest" description="Disordered" evidence="2">
    <location>
        <begin position="35"/>
        <end position="73"/>
    </location>
</feature>
<dbReference type="InterPro" id="IPR058625">
    <property type="entry name" value="MdtA-like_BSH"/>
</dbReference>
<dbReference type="RefSeq" id="WP_101535009.1">
    <property type="nucleotide sequence ID" value="NZ_PKUQ01000042.1"/>
</dbReference>
<evidence type="ECO:0000313" key="6">
    <source>
        <dbReference type="Proteomes" id="UP000234881"/>
    </source>
</evidence>
<dbReference type="Pfam" id="PF25917">
    <property type="entry name" value="BSH_RND"/>
    <property type="match status" value="1"/>
</dbReference>
<evidence type="ECO:0000259" key="4">
    <source>
        <dbReference type="Pfam" id="PF25954"/>
    </source>
</evidence>
<evidence type="ECO:0000313" key="5">
    <source>
        <dbReference type="EMBL" id="PLW75770.1"/>
    </source>
</evidence>
<feature type="domain" description="CusB-like beta-barrel" evidence="4">
    <location>
        <begin position="239"/>
        <end position="312"/>
    </location>
</feature>
<dbReference type="Pfam" id="PF25954">
    <property type="entry name" value="Beta-barrel_RND_2"/>
    <property type="match status" value="1"/>
</dbReference>
<dbReference type="PANTHER" id="PTHR30469:SF11">
    <property type="entry name" value="BLL4320 PROTEIN"/>
    <property type="match status" value="1"/>
</dbReference>
<comment type="caution">
    <text evidence="5">The sequence shown here is derived from an EMBL/GenBank/DDBJ whole genome shotgun (WGS) entry which is preliminary data.</text>
</comment>
<proteinExistence type="inferred from homology"/>
<dbReference type="AlphaFoldDB" id="A0A2N5XMV6"/>
<feature type="domain" description="Multidrug resistance protein MdtA-like barrel-sandwich hybrid" evidence="3">
    <location>
        <begin position="104"/>
        <end position="230"/>
    </location>
</feature>
<dbReference type="InterPro" id="IPR006143">
    <property type="entry name" value="RND_pump_MFP"/>
</dbReference>
<evidence type="ECO:0000256" key="1">
    <source>
        <dbReference type="ARBA" id="ARBA00009477"/>
    </source>
</evidence>
<organism evidence="5 6">
    <name type="scientific">Cohaesibacter celericrescens</name>
    <dbReference type="NCBI Taxonomy" id="2067669"/>
    <lineage>
        <taxon>Bacteria</taxon>
        <taxon>Pseudomonadati</taxon>
        <taxon>Pseudomonadota</taxon>
        <taxon>Alphaproteobacteria</taxon>
        <taxon>Hyphomicrobiales</taxon>
        <taxon>Cohaesibacteraceae</taxon>
    </lineage>
</organism>
<dbReference type="SUPFAM" id="SSF111369">
    <property type="entry name" value="HlyD-like secretion proteins"/>
    <property type="match status" value="1"/>
</dbReference>
<sequence>MKHLYSILIASILIAAAYLYQYGLPTFESASLQVQGEQVPSSQPANGQAATEPSSPAPGAQLPAKDDGRPRPEPRIVSVTVAEVDFKPYEVTYSAIGTAEALQSVSVVSEVSGQIEKIHFDGTQSVSKGDVLIELESVTEQLNVEIAKANFTKAEESLKRYQLLRERNSGVVTDVTMTEQEATTSVARSNLALAEANLTERTILAPISGKLGLSDLQQGDYLADETAIVTINNTETILVTFSLPEKAIDILSIGKEIETSTPAKPGMVFKGKVTAFDSQIDESTRTVTVRAAIDNKDRLLWPGMTFSVSLFEESDPMAVIPSMALAWTREGTQVWLAEGDTVRPVPVTFRHRRDDTIWIEGDLQQGTQVVVDGVHKLRPGFQIAVVDGDSSSISSSAHSSQKSNQEAAQ</sequence>
<dbReference type="Gene3D" id="2.40.30.170">
    <property type="match status" value="1"/>
</dbReference>
<dbReference type="InterPro" id="IPR058792">
    <property type="entry name" value="Beta-barrel_RND_2"/>
</dbReference>
<protein>
    <submittedName>
        <fullName evidence="5">Efflux RND transporter periplasmic adaptor subunit</fullName>
    </submittedName>
</protein>
<dbReference type="Gene3D" id="2.40.420.20">
    <property type="match status" value="1"/>
</dbReference>
<dbReference type="Gene3D" id="2.40.50.100">
    <property type="match status" value="1"/>
</dbReference>
<comment type="similarity">
    <text evidence="1">Belongs to the membrane fusion protein (MFP) (TC 8.A.1) family.</text>
</comment>
<name>A0A2N5XMV6_9HYPH</name>
<evidence type="ECO:0000256" key="2">
    <source>
        <dbReference type="SAM" id="MobiDB-lite"/>
    </source>
</evidence>
<accession>A0A2N5XMV6</accession>
<gene>
    <name evidence="5" type="ORF">C0081_16780</name>
</gene>
<dbReference type="OrthoDB" id="9816569at2"/>
<dbReference type="PANTHER" id="PTHR30469">
    <property type="entry name" value="MULTIDRUG RESISTANCE PROTEIN MDTA"/>
    <property type="match status" value="1"/>
</dbReference>
<reference evidence="5 6" key="1">
    <citation type="submission" date="2018-01" db="EMBL/GenBank/DDBJ databases">
        <title>The draft genome sequence of Cohaesibacter sp. H1304.</title>
        <authorList>
            <person name="Wang N.-N."/>
            <person name="Du Z.-J."/>
        </authorList>
    </citation>
    <scope>NUCLEOTIDE SEQUENCE [LARGE SCALE GENOMIC DNA]</scope>
    <source>
        <strain evidence="5 6">H1304</strain>
    </source>
</reference>
<dbReference type="NCBIfam" id="TIGR01730">
    <property type="entry name" value="RND_mfp"/>
    <property type="match status" value="1"/>
</dbReference>
<dbReference type="GO" id="GO:1990281">
    <property type="term" value="C:efflux pump complex"/>
    <property type="evidence" value="ECO:0007669"/>
    <property type="project" value="TreeGrafter"/>
</dbReference>
<dbReference type="GO" id="GO:0015562">
    <property type="term" value="F:efflux transmembrane transporter activity"/>
    <property type="evidence" value="ECO:0007669"/>
    <property type="project" value="TreeGrafter"/>
</dbReference>
<feature type="compositionally biased region" description="Polar residues" evidence="2">
    <location>
        <begin position="35"/>
        <end position="54"/>
    </location>
</feature>
<dbReference type="Gene3D" id="1.10.287.470">
    <property type="entry name" value="Helix hairpin bin"/>
    <property type="match status" value="1"/>
</dbReference>
<evidence type="ECO:0000259" key="3">
    <source>
        <dbReference type="Pfam" id="PF25917"/>
    </source>
</evidence>
<keyword evidence="6" id="KW-1185">Reference proteome</keyword>
<feature type="compositionally biased region" description="Basic and acidic residues" evidence="2">
    <location>
        <begin position="64"/>
        <end position="73"/>
    </location>
</feature>